<dbReference type="Proteomes" id="UP000824540">
    <property type="component" value="Unassembled WGS sequence"/>
</dbReference>
<feature type="compositionally biased region" description="Polar residues" evidence="1">
    <location>
        <begin position="269"/>
        <end position="278"/>
    </location>
</feature>
<accession>A0A8T2PMP6</accession>
<dbReference type="EMBL" id="JAFBMS010000007">
    <property type="protein sequence ID" value="KAG9351077.1"/>
    <property type="molecule type" value="Genomic_DNA"/>
</dbReference>
<keyword evidence="3" id="KW-1185">Reference proteome</keyword>
<organism evidence="2 3">
    <name type="scientific">Albula glossodonta</name>
    <name type="common">roundjaw bonefish</name>
    <dbReference type="NCBI Taxonomy" id="121402"/>
    <lineage>
        <taxon>Eukaryota</taxon>
        <taxon>Metazoa</taxon>
        <taxon>Chordata</taxon>
        <taxon>Craniata</taxon>
        <taxon>Vertebrata</taxon>
        <taxon>Euteleostomi</taxon>
        <taxon>Actinopterygii</taxon>
        <taxon>Neopterygii</taxon>
        <taxon>Teleostei</taxon>
        <taxon>Albuliformes</taxon>
        <taxon>Albulidae</taxon>
        <taxon>Albula</taxon>
    </lineage>
</organism>
<reference evidence="2" key="1">
    <citation type="thesis" date="2021" institute="BYU ScholarsArchive" country="Provo, UT, USA">
        <title>Applications of and Algorithms for Genome Assembly and Genomic Analyses with an Emphasis on Marine Teleosts.</title>
        <authorList>
            <person name="Pickett B.D."/>
        </authorList>
    </citation>
    <scope>NUCLEOTIDE SEQUENCE</scope>
    <source>
        <strain evidence="2">HI-2016</strain>
    </source>
</reference>
<protein>
    <submittedName>
        <fullName evidence="2">Uncharacterized protein</fullName>
    </submittedName>
</protein>
<dbReference type="AlphaFoldDB" id="A0A8T2PMP6"/>
<proteinExistence type="predicted"/>
<evidence type="ECO:0000313" key="3">
    <source>
        <dbReference type="Proteomes" id="UP000824540"/>
    </source>
</evidence>
<evidence type="ECO:0000256" key="1">
    <source>
        <dbReference type="SAM" id="MobiDB-lite"/>
    </source>
</evidence>
<name>A0A8T2PMP6_9TELE</name>
<comment type="caution">
    <text evidence="2">The sequence shown here is derived from an EMBL/GenBank/DDBJ whole genome shotgun (WGS) entry which is preliminary data.</text>
</comment>
<sequence length="287" mass="32230">MHVTGRGRAAVFVGARKHRELHASLTSPSRKKLMHPDSFIPPVTLPRLLAVAAPSLPLSARITITAHQSRLVAPRVLTVKTAEMNSDNGDLTASIYKRNIPAADHRRSNHPVISNPHKRLFSRCTPVLHRQALGVNSQQLCSWTESAIWGAVHTCGPVVLSTFMWWPFWPDGDEAHFQCGLHLSPLSHMFREISGQREARPLFIKDCGCSPDGNQWQRMQGCPSQLHKEEGQWLVGWGGGHSEAVWGRSQSFLSRRYGSSRTKTLEPWQRSSASPLHFQQQQQQQHT</sequence>
<gene>
    <name evidence="2" type="ORF">JZ751_024967</name>
</gene>
<evidence type="ECO:0000313" key="2">
    <source>
        <dbReference type="EMBL" id="KAG9351077.1"/>
    </source>
</evidence>
<feature type="region of interest" description="Disordered" evidence="1">
    <location>
        <begin position="264"/>
        <end position="287"/>
    </location>
</feature>